<feature type="region of interest" description="Disordered" evidence="1">
    <location>
        <begin position="1"/>
        <end position="35"/>
    </location>
</feature>
<keyword evidence="3" id="KW-1185">Reference proteome</keyword>
<feature type="compositionally biased region" description="Polar residues" evidence="1">
    <location>
        <begin position="19"/>
        <end position="34"/>
    </location>
</feature>
<dbReference type="EMBL" id="JARBHB010000014">
    <property type="protein sequence ID" value="KAJ8869217.1"/>
    <property type="molecule type" value="Genomic_DNA"/>
</dbReference>
<organism evidence="2 3">
    <name type="scientific">Dryococelus australis</name>
    <dbReference type="NCBI Taxonomy" id="614101"/>
    <lineage>
        <taxon>Eukaryota</taxon>
        <taxon>Metazoa</taxon>
        <taxon>Ecdysozoa</taxon>
        <taxon>Arthropoda</taxon>
        <taxon>Hexapoda</taxon>
        <taxon>Insecta</taxon>
        <taxon>Pterygota</taxon>
        <taxon>Neoptera</taxon>
        <taxon>Polyneoptera</taxon>
        <taxon>Phasmatodea</taxon>
        <taxon>Verophasmatodea</taxon>
        <taxon>Anareolatae</taxon>
        <taxon>Phasmatidae</taxon>
        <taxon>Eurycanthinae</taxon>
        <taxon>Dryococelus</taxon>
    </lineage>
</organism>
<sequence>MKGQGRREIPENSRPRAVSSGTIPTRENPGSTSPGIELASVAGVLGSRIIGIRDGNVLANRMKPLHIPHDHVVQCLDETYPGRCGGAVAWPSRSPDLTPLD</sequence>
<gene>
    <name evidence="2" type="ORF">PR048_030789</name>
</gene>
<evidence type="ECO:0000256" key="1">
    <source>
        <dbReference type="SAM" id="MobiDB-lite"/>
    </source>
</evidence>
<protein>
    <submittedName>
        <fullName evidence="2">Uncharacterized protein</fullName>
    </submittedName>
</protein>
<comment type="caution">
    <text evidence="2">The sequence shown here is derived from an EMBL/GenBank/DDBJ whole genome shotgun (WGS) entry which is preliminary data.</text>
</comment>
<reference evidence="2 3" key="1">
    <citation type="submission" date="2023-02" db="EMBL/GenBank/DDBJ databases">
        <title>LHISI_Scaffold_Assembly.</title>
        <authorList>
            <person name="Stuart O.P."/>
            <person name="Cleave R."/>
            <person name="Magrath M.J.L."/>
            <person name="Mikheyev A.S."/>
        </authorList>
    </citation>
    <scope>NUCLEOTIDE SEQUENCE [LARGE SCALE GENOMIC DNA]</scope>
    <source>
        <strain evidence="2">Daus_M_001</strain>
        <tissue evidence="2">Leg muscle</tissue>
    </source>
</reference>
<feature type="compositionally biased region" description="Basic and acidic residues" evidence="1">
    <location>
        <begin position="1"/>
        <end position="14"/>
    </location>
</feature>
<evidence type="ECO:0000313" key="3">
    <source>
        <dbReference type="Proteomes" id="UP001159363"/>
    </source>
</evidence>
<proteinExistence type="predicted"/>
<name>A0ABQ9GCK7_9NEOP</name>
<dbReference type="Proteomes" id="UP001159363">
    <property type="component" value="Chromosome 13"/>
</dbReference>
<evidence type="ECO:0000313" key="2">
    <source>
        <dbReference type="EMBL" id="KAJ8869217.1"/>
    </source>
</evidence>
<accession>A0ABQ9GCK7</accession>